<feature type="domain" description="SH3" evidence="5">
    <location>
        <begin position="679"/>
        <end position="739"/>
    </location>
</feature>
<feature type="transmembrane region" description="Helical" evidence="3">
    <location>
        <begin position="346"/>
        <end position="371"/>
    </location>
</feature>
<dbReference type="PANTHER" id="PTHR11319">
    <property type="entry name" value="G PROTEIN-COUPLED RECEPTOR-RELATED"/>
    <property type="match status" value="1"/>
</dbReference>
<feature type="transmembrane region" description="Helical" evidence="3">
    <location>
        <begin position="561"/>
        <end position="580"/>
    </location>
</feature>
<sequence length="739" mass="80136">MSVRLLMLLVAAIAGAGWVAADPVPLLPFQTVSTSLDASAEATQSALLNLTLPNTAAGAVVTINVQFTYTTGGSSGFNATLDNQVALGAFVTLNDTTGSAVISFRPETGFSVLLNISISVGTADATIAASLVCASSSYAQVGSFSCAACPANSVIATVAAVSSSACVCDYGYYSSTGRPPCIECTEGATCNSVGTIQPVPIHGYYFLNGSYPGIAECPIKDACTGGLSSSANCAPGYSGRFCGECDDNYYKLGHTCDTCYVERAALAIGCIIFLFAFPVALYLFAFMFLELNTFPVVIDYLQIVALFGTFTVAWPEKLVDFFNSISFILFNWQLAEPECGVDGFSWFWTFGFTLAMPIVMLFDILFFILVFSFLRTCLSVCGCCGKQAKEAVNNSTVDDITDAADGSTITSPAKALCHFSTMTVTRFANFSISAYLTFLEIVYLPVTYMAFSLYACTSTAGVTYLNASPDITCWEGSHSSAQPVAILALLVYTLGIPLVQMIVQWVKLKRGELYGDFHTMIRMGPLYRRYAENRWWWPAIAYFRRAVITLPAIFLIHYPTYQVIATLVILNGYLVAELIIRPYSRQLGNLNNILLIVVQYLLLFFGLAYTKSELATDAEYIIGIVLALGGLVLGLLLTALEITWMFTPSVLGLKNNEPKMYFVSLPPKRDMKFLTRKMGSTTPALVVIDYISPQNGHLTVAKGDRVVVVDRDDGADMWTVEFNNRRGLVPSANLEIVSQ</sequence>
<keyword evidence="3" id="KW-0812">Transmembrane</keyword>
<protein>
    <recommendedName>
        <fullName evidence="5">SH3 domain-containing protein</fullName>
    </recommendedName>
</protein>
<feature type="transmembrane region" description="Helical" evidence="3">
    <location>
        <begin position="592"/>
        <end position="609"/>
    </location>
</feature>
<keyword evidence="3" id="KW-1133">Transmembrane helix</keyword>
<evidence type="ECO:0000256" key="1">
    <source>
        <dbReference type="ARBA" id="ARBA00022443"/>
    </source>
</evidence>
<evidence type="ECO:0000256" key="4">
    <source>
        <dbReference type="SAM" id="SignalP"/>
    </source>
</evidence>
<feature type="transmembrane region" description="Helical" evidence="3">
    <location>
        <begin position="484"/>
        <end position="503"/>
    </location>
</feature>
<dbReference type="InterPro" id="IPR001452">
    <property type="entry name" value="SH3_domain"/>
</dbReference>
<keyword evidence="1 2" id="KW-0728">SH3 domain</keyword>
<name>A0A0D2VX69_CAPO3</name>
<reference evidence="7" key="1">
    <citation type="submission" date="2011-02" db="EMBL/GenBank/DDBJ databases">
        <title>The Genome Sequence of Capsaspora owczarzaki ATCC 30864.</title>
        <authorList>
            <person name="Russ C."/>
            <person name="Cuomo C."/>
            <person name="Burger G."/>
            <person name="Gray M.W."/>
            <person name="Holland P.W.H."/>
            <person name="King N."/>
            <person name="Lang F.B.F."/>
            <person name="Roger A.J."/>
            <person name="Ruiz-Trillo I."/>
            <person name="Young S.K."/>
            <person name="Zeng Q."/>
            <person name="Gargeya S."/>
            <person name="Alvarado L."/>
            <person name="Berlin A."/>
            <person name="Chapman S.B."/>
            <person name="Chen Z."/>
            <person name="Freedman E."/>
            <person name="Gellesch M."/>
            <person name="Goldberg J."/>
            <person name="Griggs A."/>
            <person name="Gujja S."/>
            <person name="Heilman E."/>
            <person name="Heiman D."/>
            <person name="Howarth C."/>
            <person name="Mehta T."/>
            <person name="Neiman D."/>
            <person name="Pearson M."/>
            <person name="Roberts A."/>
            <person name="Saif S."/>
            <person name="Shea T."/>
            <person name="Shenoy N."/>
            <person name="Sisk P."/>
            <person name="Stolte C."/>
            <person name="Sykes S."/>
            <person name="White J."/>
            <person name="Yandava C."/>
            <person name="Haas B."/>
            <person name="Nusbaum C."/>
            <person name="Birren B."/>
        </authorList>
    </citation>
    <scope>NUCLEOTIDE SEQUENCE</scope>
    <source>
        <strain evidence="7">ATCC 30864</strain>
    </source>
</reference>
<feature type="chain" id="PRO_5002253974" description="SH3 domain-containing protein" evidence="4">
    <location>
        <begin position="22"/>
        <end position="739"/>
    </location>
</feature>
<feature type="transmembrane region" description="Helical" evidence="3">
    <location>
        <begin position="432"/>
        <end position="455"/>
    </location>
</feature>
<dbReference type="OrthoDB" id="5950997at2759"/>
<dbReference type="AlphaFoldDB" id="A0A0D2VX69"/>
<evidence type="ECO:0000313" key="6">
    <source>
        <dbReference type="EMBL" id="KJE96207.1"/>
    </source>
</evidence>
<dbReference type="SUPFAM" id="SSF50044">
    <property type="entry name" value="SH3-domain"/>
    <property type="match status" value="1"/>
</dbReference>
<organism evidence="6 7">
    <name type="scientific">Capsaspora owczarzaki (strain ATCC 30864)</name>
    <dbReference type="NCBI Taxonomy" id="595528"/>
    <lineage>
        <taxon>Eukaryota</taxon>
        <taxon>Filasterea</taxon>
        <taxon>Capsaspora</taxon>
    </lineage>
</organism>
<dbReference type="InParanoid" id="A0A0D2VX69"/>
<feature type="transmembrane region" description="Helical" evidence="3">
    <location>
        <begin position="264"/>
        <end position="289"/>
    </location>
</feature>
<dbReference type="PANTHER" id="PTHR11319:SF35">
    <property type="entry name" value="OUTER MEMBRANE PROTEIN PMPC-RELATED"/>
    <property type="match status" value="1"/>
</dbReference>
<proteinExistence type="predicted"/>
<feature type="transmembrane region" description="Helical" evidence="3">
    <location>
        <begin position="621"/>
        <end position="646"/>
    </location>
</feature>
<dbReference type="OMA" id="ASIRVEW"/>
<dbReference type="InterPro" id="IPR010308">
    <property type="entry name" value="TRP_C"/>
</dbReference>
<feature type="transmembrane region" description="Helical" evidence="3">
    <location>
        <begin position="296"/>
        <end position="314"/>
    </location>
</feature>
<dbReference type="Gene3D" id="2.30.30.40">
    <property type="entry name" value="SH3 Domains"/>
    <property type="match status" value="1"/>
</dbReference>
<dbReference type="eggNOG" id="ENOG502S52S">
    <property type="taxonomic scope" value="Eukaryota"/>
</dbReference>
<keyword evidence="4" id="KW-0732">Signal</keyword>
<evidence type="ECO:0000313" key="7">
    <source>
        <dbReference type="Proteomes" id="UP000008743"/>
    </source>
</evidence>
<keyword evidence="7" id="KW-1185">Reference proteome</keyword>
<dbReference type="Proteomes" id="UP000008743">
    <property type="component" value="Unassembled WGS sequence"/>
</dbReference>
<dbReference type="PROSITE" id="PS50002">
    <property type="entry name" value="SH3"/>
    <property type="match status" value="1"/>
</dbReference>
<feature type="transmembrane region" description="Helical" evidence="3">
    <location>
        <begin position="535"/>
        <end position="555"/>
    </location>
</feature>
<feature type="signal peptide" evidence="4">
    <location>
        <begin position="1"/>
        <end position="21"/>
    </location>
</feature>
<accession>A0A0D2VX69</accession>
<evidence type="ECO:0000256" key="2">
    <source>
        <dbReference type="PROSITE-ProRule" id="PRU00192"/>
    </source>
</evidence>
<evidence type="ECO:0000256" key="3">
    <source>
        <dbReference type="SAM" id="Phobius"/>
    </source>
</evidence>
<dbReference type="Pfam" id="PF07653">
    <property type="entry name" value="SH3_2"/>
    <property type="match status" value="1"/>
</dbReference>
<gene>
    <name evidence="6" type="ORF">CAOG_006563</name>
</gene>
<keyword evidence="3" id="KW-0472">Membrane</keyword>
<dbReference type="SMART" id="SM00326">
    <property type="entry name" value="SH3"/>
    <property type="match status" value="1"/>
</dbReference>
<dbReference type="InterPro" id="IPR036028">
    <property type="entry name" value="SH3-like_dom_sf"/>
</dbReference>
<dbReference type="PhylomeDB" id="A0A0D2VX69"/>
<dbReference type="EMBL" id="KE346370">
    <property type="protein sequence ID" value="KJE96207.1"/>
    <property type="molecule type" value="Genomic_DNA"/>
</dbReference>
<evidence type="ECO:0000259" key="5">
    <source>
        <dbReference type="PROSITE" id="PS50002"/>
    </source>
</evidence>
<dbReference type="Pfam" id="PF06011">
    <property type="entry name" value="TRP"/>
    <property type="match status" value="1"/>
</dbReference>